<gene>
    <name evidence="6" type="ORF">EUU22_11385</name>
</gene>
<keyword evidence="2" id="KW-0805">Transcription regulation</keyword>
<dbReference type="PROSITE" id="PS50931">
    <property type="entry name" value="HTH_LYSR"/>
    <property type="match status" value="1"/>
</dbReference>
<dbReference type="PRINTS" id="PR00039">
    <property type="entry name" value="HTHLYSR"/>
</dbReference>
<dbReference type="Pfam" id="PF03466">
    <property type="entry name" value="LysR_substrate"/>
    <property type="match status" value="1"/>
</dbReference>
<dbReference type="GO" id="GO:0006351">
    <property type="term" value="P:DNA-templated transcription"/>
    <property type="evidence" value="ECO:0007669"/>
    <property type="project" value="TreeGrafter"/>
</dbReference>
<comment type="caution">
    <text evidence="6">The sequence shown here is derived from an EMBL/GenBank/DDBJ whole genome shotgun (WGS) entry which is preliminary data.</text>
</comment>
<dbReference type="Gene3D" id="1.10.10.10">
    <property type="entry name" value="Winged helix-like DNA-binding domain superfamily/Winged helix DNA-binding domain"/>
    <property type="match status" value="1"/>
</dbReference>
<proteinExistence type="inferred from homology"/>
<dbReference type="InterPro" id="IPR005119">
    <property type="entry name" value="LysR_subst-bd"/>
</dbReference>
<evidence type="ECO:0000313" key="6">
    <source>
        <dbReference type="EMBL" id="RYC11677.1"/>
    </source>
</evidence>
<dbReference type="AlphaFoldDB" id="A0A4V1RQ55"/>
<dbReference type="CDD" id="cd08481">
    <property type="entry name" value="PBP2_GcdR_like"/>
    <property type="match status" value="1"/>
</dbReference>
<accession>A0A4V1RQ55</accession>
<organism evidence="6 7">
    <name type="scientific">Ciceribacter ferrooxidans</name>
    <dbReference type="NCBI Taxonomy" id="2509717"/>
    <lineage>
        <taxon>Bacteria</taxon>
        <taxon>Pseudomonadati</taxon>
        <taxon>Pseudomonadota</taxon>
        <taxon>Alphaproteobacteria</taxon>
        <taxon>Hyphomicrobiales</taxon>
        <taxon>Rhizobiaceae</taxon>
        <taxon>Ciceribacter</taxon>
    </lineage>
</organism>
<dbReference type="PANTHER" id="PTHR30537:SF26">
    <property type="entry name" value="GLYCINE CLEAVAGE SYSTEM TRANSCRIPTIONAL ACTIVATOR"/>
    <property type="match status" value="1"/>
</dbReference>
<name>A0A4V1RQ55_9HYPH</name>
<feature type="domain" description="HTH lysR-type" evidence="5">
    <location>
        <begin position="9"/>
        <end position="66"/>
    </location>
</feature>
<dbReference type="OrthoDB" id="5526340at2"/>
<protein>
    <submittedName>
        <fullName evidence="6">LysR family transcriptional regulator</fullName>
    </submittedName>
</protein>
<keyword evidence="3" id="KW-0238">DNA-binding</keyword>
<dbReference type="InterPro" id="IPR058163">
    <property type="entry name" value="LysR-type_TF_proteobact-type"/>
</dbReference>
<dbReference type="InterPro" id="IPR036388">
    <property type="entry name" value="WH-like_DNA-bd_sf"/>
</dbReference>
<dbReference type="FunFam" id="3.40.190.10:FF:000017">
    <property type="entry name" value="Glycine cleavage system transcriptional activator"/>
    <property type="match status" value="1"/>
</dbReference>
<dbReference type="EMBL" id="SDVB01000238">
    <property type="protein sequence ID" value="RYC11677.1"/>
    <property type="molecule type" value="Genomic_DNA"/>
</dbReference>
<dbReference type="FunFam" id="1.10.10.10:FF:000001">
    <property type="entry name" value="LysR family transcriptional regulator"/>
    <property type="match status" value="1"/>
</dbReference>
<dbReference type="InterPro" id="IPR011991">
    <property type="entry name" value="ArsR-like_HTH"/>
</dbReference>
<evidence type="ECO:0000256" key="3">
    <source>
        <dbReference type="ARBA" id="ARBA00023125"/>
    </source>
</evidence>
<reference evidence="6 7" key="1">
    <citation type="submission" date="2019-01" db="EMBL/GenBank/DDBJ databases">
        <authorList>
            <person name="Deng T."/>
        </authorList>
    </citation>
    <scope>NUCLEOTIDE SEQUENCE [LARGE SCALE GENOMIC DNA]</scope>
    <source>
        <strain evidence="6 7">F8825</strain>
    </source>
</reference>
<dbReference type="InterPro" id="IPR000847">
    <property type="entry name" value="LysR_HTH_N"/>
</dbReference>
<dbReference type="SUPFAM" id="SSF46785">
    <property type="entry name" value="Winged helix' DNA-binding domain"/>
    <property type="match status" value="1"/>
</dbReference>
<dbReference type="Proteomes" id="UP000291088">
    <property type="component" value="Unassembled WGS sequence"/>
</dbReference>
<sequence>MKLNRAMIPDITVLQAFECCARHGNFTLAAAELNLTQSAVSRQIRALEEQLGITLFERIRQRVVLSATGQVLLPEVRQLLERTEDMVLRAKASSDGKKVLSVATLPTFGSRWLVRRLPEFLDLHPGTVVNVASRSEPFDFGVDRFDVAIHYGQPIWAHAVCTYLCGETIVPVASPALVARFPAEVPSDLSRAPLLHLTTRPRLWGEWFSMNGLEALDAFHGNRFDQFNMVIEAAVAGMGFALVPRYLIEGELESGGLVAVMDRPITTDNSYYIVTPEDMKGSSLATDFQNWLLSQVRTGEGA</sequence>
<dbReference type="GO" id="GO:0003700">
    <property type="term" value="F:DNA-binding transcription factor activity"/>
    <property type="evidence" value="ECO:0007669"/>
    <property type="project" value="InterPro"/>
</dbReference>
<dbReference type="SUPFAM" id="SSF53850">
    <property type="entry name" value="Periplasmic binding protein-like II"/>
    <property type="match status" value="1"/>
</dbReference>
<keyword evidence="7" id="KW-1185">Reference proteome</keyword>
<evidence type="ECO:0000256" key="2">
    <source>
        <dbReference type="ARBA" id="ARBA00023015"/>
    </source>
</evidence>
<evidence type="ECO:0000256" key="1">
    <source>
        <dbReference type="ARBA" id="ARBA00009437"/>
    </source>
</evidence>
<dbReference type="RefSeq" id="WP_129332117.1">
    <property type="nucleotide sequence ID" value="NZ_SDVB01000238.1"/>
</dbReference>
<evidence type="ECO:0000259" key="5">
    <source>
        <dbReference type="PROSITE" id="PS50931"/>
    </source>
</evidence>
<comment type="similarity">
    <text evidence="1">Belongs to the LysR transcriptional regulatory family.</text>
</comment>
<dbReference type="Gene3D" id="3.40.190.10">
    <property type="entry name" value="Periplasmic binding protein-like II"/>
    <property type="match status" value="2"/>
</dbReference>
<dbReference type="GO" id="GO:0043565">
    <property type="term" value="F:sequence-specific DNA binding"/>
    <property type="evidence" value="ECO:0007669"/>
    <property type="project" value="TreeGrafter"/>
</dbReference>
<dbReference type="Pfam" id="PF00126">
    <property type="entry name" value="HTH_1"/>
    <property type="match status" value="1"/>
</dbReference>
<dbReference type="CDD" id="cd00090">
    <property type="entry name" value="HTH_ARSR"/>
    <property type="match status" value="1"/>
</dbReference>
<dbReference type="PANTHER" id="PTHR30537">
    <property type="entry name" value="HTH-TYPE TRANSCRIPTIONAL REGULATOR"/>
    <property type="match status" value="1"/>
</dbReference>
<dbReference type="InterPro" id="IPR036390">
    <property type="entry name" value="WH_DNA-bd_sf"/>
</dbReference>
<evidence type="ECO:0000313" key="7">
    <source>
        <dbReference type="Proteomes" id="UP000291088"/>
    </source>
</evidence>
<keyword evidence="4" id="KW-0804">Transcription</keyword>
<evidence type="ECO:0000256" key="4">
    <source>
        <dbReference type="ARBA" id="ARBA00023163"/>
    </source>
</evidence>